<accession>A0A9P4LKA1</accession>
<reference evidence="1" key="1">
    <citation type="journal article" date="2020" name="Stud. Mycol.">
        <title>101 Dothideomycetes genomes: a test case for predicting lifestyles and emergence of pathogens.</title>
        <authorList>
            <person name="Haridas S."/>
            <person name="Albert R."/>
            <person name="Binder M."/>
            <person name="Bloem J."/>
            <person name="Labutti K."/>
            <person name="Salamov A."/>
            <person name="Andreopoulos B."/>
            <person name="Baker S."/>
            <person name="Barry K."/>
            <person name="Bills G."/>
            <person name="Bluhm B."/>
            <person name="Cannon C."/>
            <person name="Castanera R."/>
            <person name="Culley D."/>
            <person name="Daum C."/>
            <person name="Ezra D."/>
            <person name="Gonzalez J."/>
            <person name="Henrissat B."/>
            <person name="Kuo A."/>
            <person name="Liang C."/>
            <person name="Lipzen A."/>
            <person name="Lutzoni F."/>
            <person name="Magnuson J."/>
            <person name="Mondo S."/>
            <person name="Nolan M."/>
            <person name="Ohm R."/>
            <person name="Pangilinan J."/>
            <person name="Park H.-J."/>
            <person name="Ramirez L."/>
            <person name="Alfaro M."/>
            <person name="Sun H."/>
            <person name="Tritt A."/>
            <person name="Yoshinaga Y."/>
            <person name="Zwiers L.-H."/>
            <person name="Turgeon B."/>
            <person name="Goodwin S."/>
            <person name="Spatafora J."/>
            <person name="Crous P."/>
            <person name="Grigoriev I."/>
        </authorList>
    </citation>
    <scope>NUCLEOTIDE SEQUENCE</scope>
    <source>
        <strain evidence="1">CBS 110217</strain>
    </source>
</reference>
<evidence type="ECO:0000313" key="2">
    <source>
        <dbReference type="Proteomes" id="UP000799777"/>
    </source>
</evidence>
<gene>
    <name evidence="1" type="ORF">EK21DRAFT_113810</name>
</gene>
<evidence type="ECO:0000313" key="1">
    <source>
        <dbReference type="EMBL" id="KAF2028473.1"/>
    </source>
</evidence>
<protein>
    <submittedName>
        <fullName evidence="1">Uncharacterized protein</fullName>
    </submittedName>
</protein>
<dbReference type="AlphaFoldDB" id="A0A9P4LKA1"/>
<comment type="caution">
    <text evidence="1">The sequence shown here is derived from an EMBL/GenBank/DDBJ whole genome shotgun (WGS) entry which is preliminary data.</text>
</comment>
<name>A0A9P4LKA1_9PLEO</name>
<sequence length="321" mass="35265">MSDHSARTFKVSDTDSPNKHFRLLDLPLELRLMIYEALPNHTVLDEYTKTSIIDGSIVSSFALSTSFAPTSTLSTCRQINFEAKPIMATKLAALGDGETGLGPIPRIEADGGALSALSWSYSLVDAIKDQYALLCGSNEQDKDTIKGLEKVKLDRLVGLQHYKYQAGSQSQGMRAMARFVCRVARLLVEQKRAITSNGKDHDVHKGATKIIVALTPKIQFALVQNSSDDRDTLERWGFDFAVRAGLILCGQGVAAEVVASDQQPSRSSLYNAFQTGAHAVRRGSSMIYGLDELELVRVREYSSPNDTSDASARHWTAGEWY</sequence>
<proteinExistence type="predicted"/>
<dbReference type="EMBL" id="ML978212">
    <property type="protein sequence ID" value="KAF2028473.1"/>
    <property type="molecule type" value="Genomic_DNA"/>
</dbReference>
<organism evidence="1 2">
    <name type="scientific">Setomelanomma holmii</name>
    <dbReference type="NCBI Taxonomy" id="210430"/>
    <lineage>
        <taxon>Eukaryota</taxon>
        <taxon>Fungi</taxon>
        <taxon>Dikarya</taxon>
        <taxon>Ascomycota</taxon>
        <taxon>Pezizomycotina</taxon>
        <taxon>Dothideomycetes</taxon>
        <taxon>Pleosporomycetidae</taxon>
        <taxon>Pleosporales</taxon>
        <taxon>Pleosporineae</taxon>
        <taxon>Phaeosphaeriaceae</taxon>
        <taxon>Setomelanomma</taxon>
    </lineage>
</organism>
<keyword evidence="2" id="KW-1185">Reference proteome</keyword>
<dbReference type="Proteomes" id="UP000799777">
    <property type="component" value="Unassembled WGS sequence"/>
</dbReference>